<sequence length="62" mass="7166">MITLAHQTAMFSRERRLRPLKHYLNRRNPAADNGAVLAMFKQLAEQGKATITPVQRRVQHRA</sequence>
<reference evidence="2" key="1">
    <citation type="submission" date="2016-01" db="EMBL/GenBank/DDBJ databases">
        <title>Draft genome of Chromobacterium sp. F49.</title>
        <authorList>
            <person name="Hong K.W."/>
        </authorList>
    </citation>
    <scope>NUCLEOTIDE SEQUENCE [LARGE SCALE GENOMIC DNA]</scope>
    <source>
        <strain evidence="2">CN3</strain>
    </source>
</reference>
<gene>
    <name evidence="1" type="ORF">AVT10_12050</name>
</gene>
<evidence type="ECO:0008006" key="3">
    <source>
        <dbReference type="Google" id="ProtNLM"/>
    </source>
</evidence>
<name>A0ABR5YE86_9SPHN</name>
<evidence type="ECO:0000313" key="2">
    <source>
        <dbReference type="Proteomes" id="UP000076609"/>
    </source>
</evidence>
<dbReference type="Proteomes" id="UP000076609">
    <property type="component" value="Unassembled WGS sequence"/>
</dbReference>
<keyword evidence="2" id="KW-1185">Reference proteome</keyword>
<organism evidence="1 2">
    <name type="scientific">Sphingomonas hankookensis</name>
    <dbReference type="NCBI Taxonomy" id="563996"/>
    <lineage>
        <taxon>Bacteria</taxon>
        <taxon>Pseudomonadati</taxon>
        <taxon>Pseudomonadota</taxon>
        <taxon>Alphaproteobacteria</taxon>
        <taxon>Sphingomonadales</taxon>
        <taxon>Sphingomonadaceae</taxon>
        <taxon>Sphingomonas</taxon>
    </lineage>
</organism>
<dbReference type="EMBL" id="LQQO01000008">
    <property type="protein sequence ID" value="KZE16226.1"/>
    <property type="molecule type" value="Genomic_DNA"/>
</dbReference>
<protein>
    <recommendedName>
        <fullName evidence="3">Transposase</fullName>
    </recommendedName>
</protein>
<dbReference type="RefSeq" id="WP_066689393.1">
    <property type="nucleotide sequence ID" value="NZ_LQQO01000008.1"/>
</dbReference>
<evidence type="ECO:0000313" key="1">
    <source>
        <dbReference type="EMBL" id="KZE16226.1"/>
    </source>
</evidence>
<proteinExistence type="predicted"/>
<accession>A0ABR5YE86</accession>
<comment type="caution">
    <text evidence="1">The sequence shown here is derived from an EMBL/GenBank/DDBJ whole genome shotgun (WGS) entry which is preliminary data.</text>
</comment>